<dbReference type="Proteomes" id="UP001595528">
    <property type="component" value="Unassembled WGS sequence"/>
</dbReference>
<comment type="caution">
    <text evidence="2">The sequence shown here is derived from an EMBL/GenBank/DDBJ whole genome shotgun (WGS) entry which is preliminary data.</text>
</comment>
<proteinExistence type="predicted"/>
<evidence type="ECO:0000313" key="2">
    <source>
        <dbReference type="EMBL" id="MFC3229301.1"/>
    </source>
</evidence>
<organism evidence="2 3">
    <name type="scientific">Marinibaculum pumilum</name>
    <dbReference type="NCBI Taxonomy" id="1766165"/>
    <lineage>
        <taxon>Bacteria</taxon>
        <taxon>Pseudomonadati</taxon>
        <taxon>Pseudomonadota</taxon>
        <taxon>Alphaproteobacteria</taxon>
        <taxon>Rhodospirillales</taxon>
        <taxon>Rhodospirillaceae</taxon>
        <taxon>Marinibaculum</taxon>
    </lineage>
</organism>
<sequence length="349" mass="39307">MSGAQQPSLFFVTLPKSGTTYTWQTLAELTGLETTPKTDESPGWTSYWSGREFGIDTLYSAGDFTSQMLRPQALSRFAPDGFLFGAHMLPSFHNVTALKDAGLAKVTVLLRDPRDATVSWVHHLRKMGAETRGYHSKIYGLPVDLWDWPHDRQMAFHVRTFLPLAVNWVEAWLEYYADPARELDIQLLLFDDLKTAPRRYFERILAFHGNTAQSWDPVKPPEPGKRHFRGGRHGDWAAEFQWDDRAFSDLLLADRLQRAYRRAAAAHPDMATARSLLDAGDPKGAARHWLGVLRDFPHARAAQDGVADFLQLPDGLGLEVDAIDPVAQLFQRPSSALDVLERQVTDKAA</sequence>
<dbReference type="Gene3D" id="3.40.50.300">
    <property type="entry name" value="P-loop containing nucleotide triphosphate hydrolases"/>
    <property type="match status" value="1"/>
</dbReference>
<name>A0ABV7L3P7_9PROT</name>
<reference evidence="3" key="1">
    <citation type="journal article" date="2019" name="Int. J. Syst. Evol. Microbiol.">
        <title>The Global Catalogue of Microorganisms (GCM) 10K type strain sequencing project: providing services to taxonomists for standard genome sequencing and annotation.</title>
        <authorList>
            <consortium name="The Broad Institute Genomics Platform"/>
            <consortium name="The Broad Institute Genome Sequencing Center for Infectious Disease"/>
            <person name="Wu L."/>
            <person name="Ma J."/>
        </authorList>
    </citation>
    <scope>NUCLEOTIDE SEQUENCE [LARGE SCALE GENOMIC DNA]</scope>
    <source>
        <strain evidence="3">KCTC 42964</strain>
    </source>
</reference>
<dbReference type="InterPro" id="IPR027417">
    <property type="entry name" value="P-loop_NTPase"/>
</dbReference>
<dbReference type="Pfam" id="PF00685">
    <property type="entry name" value="Sulfotransfer_1"/>
    <property type="match status" value="1"/>
</dbReference>
<accession>A0ABV7L3P7</accession>
<dbReference type="RefSeq" id="WP_379903367.1">
    <property type="nucleotide sequence ID" value="NZ_JBHRTR010000031.1"/>
</dbReference>
<feature type="domain" description="Sulfotransferase" evidence="1">
    <location>
        <begin position="8"/>
        <end position="211"/>
    </location>
</feature>
<dbReference type="SUPFAM" id="SSF52540">
    <property type="entry name" value="P-loop containing nucleoside triphosphate hydrolases"/>
    <property type="match status" value="1"/>
</dbReference>
<keyword evidence="3" id="KW-1185">Reference proteome</keyword>
<dbReference type="InterPro" id="IPR000863">
    <property type="entry name" value="Sulfotransferase_dom"/>
</dbReference>
<evidence type="ECO:0000259" key="1">
    <source>
        <dbReference type="Pfam" id="PF00685"/>
    </source>
</evidence>
<dbReference type="EMBL" id="JBHRTR010000031">
    <property type="protein sequence ID" value="MFC3229301.1"/>
    <property type="molecule type" value="Genomic_DNA"/>
</dbReference>
<protein>
    <submittedName>
        <fullName evidence="2">Sulfotransferase domain-containing protein</fullName>
    </submittedName>
</protein>
<gene>
    <name evidence="2" type="ORF">ACFOGJ_18790</name>
</gene>
<evidence type="ECO:0000313" key="3">
    <source>
        <dbReference type="Proteomes" id="UP001595528"/>
    </source>
</evidence>